<dbReference type="Gene3D" id="3.90.1300.10">
    <property type="entry name" value="Amidase signature (AS) domain"/>
    <property type="match status" value="1"/>
</dbReference>
<reference evidence="5 6" key="1">
    <citation type="submission" date="2017-11" db="EMBL/GenBank/DDBJ databases">
        <title>Infants hospitalized years apart are colonized by the same room-sourced microbial strains.</title>
        <authorList>
            <person name="Brooks B."/>
            <person name="Olm M.R."/>
            <person name="Firek B.A."/>
            <person name="Baker R."/>
            <person name="Thomas B.C."/>
            <person name="Morowitz M.J."/>
            <person name="Banfield J.F."/>
        </authorList>
    </citation>
    <scope>NUCLEOTIDE SEQUENCE [LARGE SCALE GENOMIC DNA]</scope>
    <source>
        <strain evidence="5">S2_012_000_R3_87</strain>
    </source>
</reference>
<dbReference type="InterPro" id="IPR023631">
    <property type="entry name" value="Amidase_dom"/>
</dbReference>
<feature type="domain" description="Amidase" evidence="4">
    <location>
        <begin position="35"/>
        <end position="173"/>
    </location>
</feature>
<dbReference type="Proteomes" id="UP000249451">
    <property type="component" value="Unassembled WGS sequence"/>
</dbReference>
<dbReference type="PANTHER" id="PTHR11895:SF7">
    <property type="entry name" value="GLUTAMYL-TRNA(GLN) AMIDOTRANSFERASE SUBUNIT A, MITOCHONDRIAL"/>
    <property type="match status" value="1"/>
</dbReference>
<dbReference type="PROSITE" id="PS00571">
    <property type="entry name" value="AMIDASES"/>
    <property type="match status" value="1"/>
</dbReference>
<dbReference type="EC" id="3.5.1.4" evidence="3"/>
<evidence type="ECO:0000313" key="5">
    <source>
        <dbReference type="EMBL" id="PZO97247.1"/>
    </source>
</evidence>
<comment type="catalytic activity">
    <reaction evidence="1">
        <text>a monocarboxylic acid amide + H2O = a monocarboxylate + NH4(+)</text>
        <dbReference type="Rhea" id="RHEA:12020"/>
        <dbReference type="ChEBI" id="CHEBI:15377"/>
        <dbReference type="ChEBI" id="CHEBI:28938"/>
        <dbReference type="ChEBI" id="CHEBI:35757"/>
        <dbReference type="ChEBI" id="CHEBI:83628"/>
        <dbReference type="EC" id="3.5.1.4"/>
    </reaction>
</comment>
<dbReference type="EMBL" id="QFNY01000440">
    <property type="protein sequence ID" value="PZO97247.1"/>
    <property type="molecule type" value="Genomic_DNA"/>
</dbReference>
<dbReference type="GO" id="GO:0004040">
    <property type="term" value="F:amidase activity"/>
    <property type="evidence" value="ECO:0007669"/>
    <property type="project" value="UniProtKB-EC"/>
</dbReference>
<dbReference type="SUPFAM" id="SSF75304">
    <property type="entry name" value="Amidase signature (AS) enzymes"/>
    <property type="match status" value="1"/>
</dbReference>
<proteinExistence type="inferred from homology"/>
<accession>A0A2W5AVZ6</accession>
<protein>
    <recommendedName>
        <fullName evidence="3">amidase</fullName>
        <ecNumber evidence="3">3.5.1.4</ecNumber>
    </recommendedName>
</protein>
<sequence length="381" mass="40605">MDAKEFSVEQLREDLAGLGPEEHGFTYLDLERRPQRHERLSGWVLSAKDLNDVAGMPTTHGHAERTYVAAETDPFVQELIDAGALIIGKSSAPELGLRVDTEPVGLPHPDNPLYPGHTPGGSSGGAAVQVARGLLRAAHASDGGGSIRVPAAACGVVGFKPAGEDLSVPGFITRSVADAATLHGLTPRTPRARVGVLTEPLFAEATVAPHLLNAVREATARLEGAGFETVALSPYPQATQTFEAFQHIFTRRLAGLESAAGYTEWIRARGRRVSDAQLAAARAHAAALPALLAEFWQVDAILTPMLAFDPPRRGHFVALAHQENFDEQTRWSPWGSLFNVAQLPAISVPWPVPHHPPVGVHLGSVTLEESALLGLAQVLHP</sequence>
<gene>
    <name evidence="5" type="ORF">DI609_13610</name>
</gene>
<feature type="domain" description="Amidase" evidence="4">
    <location>
        <begin position="262"/>
        <end position="373"/>
    </location>
</feature>
<evidence type="ECO:0000313" key="6">
    <source>
        <dbReference type="Proteomes" id="UP000249451"/>
    </source>
</evidence>
<evidence type="ECO:0000256" key="1">
    <source>
        <dbReference type="ARBA" id="ARBA00001311"/>
    </source>
</evidence>
<evidence type="ECO:0000256" key="3">
    <source>
        <dbReference type="ARBA" id="ARBA00012922"/>
    </source>
</evidence>
<dbReference type="InterPro" id="IPR020556">
    <property type="entry name" value="Amidase_CS"/>
</dbReference>
<evidence type="ECO:0000259" key="4">
    <source>
        <dbReference type="Pfam" id="PF01425"/>
    </source>
</evidence>
<dbReference type="InterPro" id="IPR000120">
    <property type="entry name" value="Amidase"/>
</dbReference>
<dbReference type="Pfam" id="PF01425">
    <property type="entry name" value="Amidase"/>
    <property type="match status" value="2"/>
</dbReference>
<dbReference type="InterPro" id="IPR036928">
    <property type="entry name" value="AS_sf"/>
</dbReference>
<dbReference type="PANTHER" id="PTHR11895">
    <property type="entry name" value="TRANSAMIDASE"/>
    <property type="match status" value="1"/>
</dbReference>
<organism evidence="5 6">
    <name type="scientific">Corynebacterium urealyticum</name>
    <dbReference type="NCBI Taxonomy" id="43771"/>
    <lineage>
        <taxon>Bacteria</taxon>
        <taxon>Bacillati</taxon>
        <taxon>Actinomycetota</taxon>
        <taxon>Actinomycetes</taxon>
        <taxon>Mycobacteriales</taxon>
        <taxon>Corynebacteriaceae</taxon>
        <taxon>Corynebacterium</taxon>
    </lineage>
</organism>
<evidence type="ECO:0000256" key="2">
    <source>
        <dbReference type="ARBA" id="ARBA00009199"/>
    </source>
</evidence>
<dbReference type="AlphaFoldDB" id="A0A2W5AVZ6"/>
<comment type="similarity">
    <text evidence="2">Belongs to the amidase family.</text>
</comment>
<comment type="caution">
    <text evidence="5">The sequence shown here is derived from an EMBL/GenBank/DDBJ whole genome shotgun (WGS) entry which is preliminary data.</text>
</comment>
<name>A0A2W5AVZ6_9CORY</name>